<dbReference type="EMBL" id="CACRUW010000053">
    <property type="protein sequence ID" value="VYU81285.1"/>
    <property type="molecule type" value="Genomic_DNA"/>
</dbReference>
<dbReference type="EMBL" id="JAQMPX010000003">
    <property type="protein sequence ID" value="MDB9136966.1"/>
    <property type="molecule type" value="Genomic_DNA"/>
</dbReference>
<reference evidence="2" key="2">
    <citation type="submission" date="2023-01" db="EMBL/GenBank/DDBJ databases">
        <title>Human gut microbiome strain richness.</title>
        <authorList>
            <person name="Chen-Liaw A."/>
        </authorList>
    </citation>
    <scope>NUCLEOTIDE SEQUENCE</scope>
    <source>
        <strain evidence="2">D35st1_E5_D35t1_190705</strain>
    </source>
</reference>
<proteinExistence type="predicted"/>
<evidence type="ECO:0000256" key="1">
    <source>
        <dbReference type="SAM" id="Coils"/>
    </source>
</evidence>
<accession>A0A6N3HWH6</accession>
<name>A0A6N3HWH6_PARDI</name>
<sequence>MHSDDGLKARIEEAEKDLLFYLRKYHELTSRSKFMKAVVDKEIKRLEKELKELGKYY</sequence>
<dbReference type="RefSeq" id="WP_009018485.1">
    <property type="nucleotide sequence ID" value="NZ_BAABYH010000001.1"/>
</dbReference>
<organism evidence="3">
    <name type="scientific">Parabacteroides distasonis</name>
    <dbReference type="NCBI Taxonomy" id="823"/>
    <lineage>
        <taxon>Bacteria</taxon>
        <taxon>Pseudomonadati</taxon>
        <taxon>Bacteroidota</taxon>
        <taxon>Bacteroidia</taxon>
        <taxon>Bacteroidales</taxon>
        <taxon>Tannerellaceae</taxon>
        <taxon>Parabacteroides</taxon>
    </lineage>
</organism>
<protein>
    <submittedName>
        <fullName evidence="3">Uncharacterized protein</fullName>
    </submittedName>
</protein>
<dbReference type="AlphaFoldDB" id="A0A6N3HWH6"/>
<evidence type="ECO:0000313" key="3">
    <source>
        <dbReference type="EMBL" id="VYU81285.1"/>
    </source>
</evidence>
<gene>
    <name evidence="3" type="ORF">PDLFYP31_00760</name>
    <name evidence="2" type="ORF">PN612_00410</name>
</gene>
<keyword evidence="1" id="KW-0175">Coiled coil</keyword>
<evidence type="ECO:0000313" key="2">
    <source>
        <dbReference type="EMBL" id="MDB9136966.1"/>
    </source>
</evidence>
<reference evidence="3" key="1">
    <citation type="submission" date="2019-11" db="EMBL/GenBank/DDBJ databases">
        <authorList>
            <person name="Feng L."/>
        </authorList>
    </citation>
    <scope>NUCLEOTIDE SEQUENCE</scope>
    <source>
        <strain evidence="3">PdistasonisLFYP31</strain>
    </source>
</reference>
<feature type="coiled-coil region" evidence="1">
    <location>
        <begin position="11"/>
        <end position="56"/>
    </location>
</feature>
<dbReference type="Proteomes" id="UP001211522">
    <property type="component" value="Unassembled WGS sequence"/>
</dbReference>